<dbReference type="PANTHER" id="PTHR33744:SF1">
    <property type="entry name" value="DNA-BINDING TRANSCRIPTIONAL ACTIVATOR ADER"/>
    <property type="match status" value="1"/>
</dbReference>
<dbReference type="InterPro" id="IPR051448">
    <property type="entry name" value="CdaR-like_regulators"/>
</dbReference>
<protein>
    <submittedName>
        <fullName evidence="3">Helix-turn-helix domain-containing protein</fullName>
    </submittedName>
</protein>
<evidence type="ECO:0000313" key="4">
    <source>
        <dbReference type="Proteomes" id="UP001551675"/>
    </source>
</evidence>
<comment type="caution">
    <text evidence="3">The sequence shown here is derived from an EMBL/GenBank/DDBJ whole genome shotgun (WGS) entry which is preliminary data.</text>
</comment>
<keyword evidence="4" id="KW-1185">Reference proteome</keyword>
<dbReference type="PANTHER" id="PTHR33744">
    <property type="entry name" value="CARBOHYDRATE DIACID REGULATOR"/>
    <property type="match status" value="1"/>
</dbReference>
<dbReference type="InterPro" id="IPR042070">
    <property type="entry name" value="PucR_C-HTH_sf"/>
</dbReference>
<evidence type="ECO:0000259" key="1">
    <source>
        <dbReference type="Pfam" id="PF13556"/>
    </source>
</evidence>
<gene>
    <name evidence="3" type="ORF">AB0I59_14305</name>
</gene>
<proteinExistence type="predicted"/>
<dbReference type="EMBL" id="JBFALK010000006">
    <property type="protein sequence ID" value="MEV0969806.1"/>
    <property type="molecule type" value="Genomic_DNA"/>
</dbReference>
<reference evidence="3 4" key="1">
    <citation type="submission" date="2024-06" db="EMBL/GenBank/DDBJ databases">
        <title>The Natural Products Discovery Center: Release of the First 8490 Sequenced Strains for Exploring Actinobacteria Biosynthetic Diversity.</title>
        <authorList>
            <person name="Kalkreuter E."/>
            <person name="Kautsar S.A."/>
            <person name="Yang D."/>
            <person name="Bader C.D."/>
            <person name="Teijaro C.N."/>
            <person name="Fluegel L."/>
            <person name="Davis C.M."/>
            <person name="Simpson J.R."/>
            <person name="Lauterbach L."/>
            <person name="Steele A.D."/>
            <person name="Gui C."/>
            <person name="Meng S."/>
            <person name="Li G."/>
            <person name="Viehrig K."/>
            <person name="Ye F."/>
            <person name="Su P."/>
            <person name="Kiefer A.F."/>
            <person name="Nichols A."/>
            <person name="Cepeda A.J."/>
            <person name="Yan W."/>
            <person name="Fan B."/>
            <person name="Jiang Y."/>
            <person name="Adhikari A."/>
            <person name="Zheng C.-J."/>
            <person name="Schuster L."/>
            <person name="Cowan T.M."/>
            <person name="Smanski M.J."/>
            <person name="Chevrette M.G."/>
            <person name="De Carvalho L.P.S."/>
            <person name="Shen B."/>
        </authorList>
    </citation>
    <scope>NUCLEOTIDE SEQUENCE [LARGE SCALE GENOMIC DNA]</scope>
    <source>
        <strain evidence="3 4">NPDC050100</strain>
    </source>
</reference>
<dbReference type="Gene3D" id="1.10.10.2840">
    <property type="entry name" value="PucR C-terminal helix-turn-helix domain"/>
    <property type="match status" value="1"/>
</dbReference>
<dbReference type="RefSeq" id="WP_061254940.1">
    <property type="nucleotide sequence ID" value="NZ_JBFALK010000006.1"/>
</dbReference>
<feature type="domain" description="PucR C-terminal helix-turn-helix" evidence="1">
    <location>
        <begin position="325"/>
        <end position="382"/>
    </location>
</feature>
<accession>A0ABV3GE00</accession>
<organism evidence="3 4">
    <name type="scientific">Microtetraspora glauca</name>
    <dbReference type="NCBI Taxonomy" id="1996"/>
    <lineage>
        <taxon>Bacteria</taxon>
        <taxon>Bacillati</taxon>
        <taxon>Actinomycetota</taxon>
        <taxon>Actinomycetes</taxon>
        <taxon>Streptosporangiales</taxon>
        <taxon>Streptosporangiaceae</taxon>
        <taxon>Microtetraspora</taxon>
    </lineage>
</organism>
<dbReference type="Pfam" id="PF14361">
    <property type="entry name" value="RsbRD_N"/>
    <property type="match status" value="1"/>
</dbReference>
<evidence type="ECO:0000259" key="2">
    <source>
        <dbReference type="Pfam" id="PF14361"/>
    </source>
</evidence>
<name>A0ABV3GE00_MICGL</name>
<sequence length="394" mass="41568">MEQDGPSLLAARIAARCATQVNRLTRQIVAEQEAVVPGLATLPDAIKELEIASTTRHGLRLFLRMARGEAVTDADMRLFRERAAQRVGDGVPLAYLLSGYMVAHRALWRALCAATRPGEDAGLHRLGELILTALERTTTAASEAYLKEVMLAERGKSLRAVARTLLSGRPAGDVAARHGVVLEPGYYVLAFALGDPSPGPGGRRRARAIQATLDRLADEPVLSSLDTDGGHALLPLRIAVPASRLSRRLVDAAAPVHTGMAVAGDIAEIPGAARQATRIAEVARAGGRPSGVYGLRDVLLDYHLGAPGDSGTELAGLLDILEPALVGTLDAYFAADFDRRSTARALGVHPNTVDNRLARVSTLIGADPRTSRGVMLIGAALTARRLNTAAVADP</sequence>
<dbReference type="Pfam" id="PF13556">
    <property type="entry name" value="HTH_30"/>
    <property type="match status" value="1"/>
</dbReference>
<dbReference type="InterPro" id="IPR025751">
    <property type="entry name" value="RsbRD_N_dom"/>
</dbReference>
<dbReference type="Proteomes" id="UP001551675">
    <property type="component" value="Unassembled WGS sequence"/>
</dbReference>
<feature type="domain" description="RsbT co-antagonist protein RsbRD N-terminal" evidence="2">
    <location>
        <begin position="23"/>
        <end position="148"/>
    </location>
</feature>
<dbReference type="InterPro" id="IPR025736">
    <property type="entry name" value="PucR_C-HTH_dom"/>
</dbReference>
<evidence type="ECO:0000313" key="3">
    <source>
        <dbReference type="EMBL" id="MEV0969806.1"/>
    </source>
</evidence>